<dbReference type="eggNOG" id="COG2205">
    <property type="taxonomic scope" value="Bacteria"/>
</dbReference>
<dbReference type="InterPro" id="IPR005467">
    <property type="entry name" value="His_kinase_dom"/>
</dbReference>
<dbReference type="SUPFAM" id="SSF55874">
    <property type="entry name" value="ATPase domain of HSP90 chaperone/DNA topoisomerase II/histidine kinase"/>
    <property type="match status" value="1"/>
</dbReference>
<dbReference type="InterPro" id="IPR003594">
    <property type="entry name" value="HATPase_dom"/>
</dbReference>
<evidence type="ECO:0000256" key="6">
    <source>
        <dbReference type="ARBA" id="ARBA00022840"/>
    </source>
</evidence>
<protein>
    <recommendedName>
        <fullName evidence="2">histidine kinase</fullName>
        <ecNumber evidence="2">2.7.13.3</ecNumber>
    </recommendedName>
</protein>
<dbReference type="EC" id="2.7.13.3" evidence="2"/>
<dbReference type="PANTHER" id="PTHR43047:SF68">
    <property type="entry name" value="HISTIDINE KINASE 5"/>
    <property type="match status" value="1"/>
</dbReference>
<keyword evidence="5 9" id="KW-0418">Kinase</keyword>
<dbReference type="GO" id="GO:0009927">
    <property type="term" value="F:histidine phosphotransfer kinase activity"/>
    <property type="evidence" value="ECO:0007669"/>
    <property type="project" value="TreeGrafter"/>
</dbReference>
<evidence type="ECO:0000256" key="4">
    <source>
        <dbReference type="ARBA" id="ARBA00022741"/>
    </source>
</evidence>
<dbReference type="Gene3D" id="3.30.565.10">
    <property type="entry name" value="Histidine kinase-like ATPase, C-terminal domain"/>
    <property type="match status" value="1"/>
</dbReference>
<dbReference type="EMBL" id="CP003107">
    <property type="protein sequence ID" value="AET60256.1"/>
    <property type="molecule type" value="Genomic_DNA"/>
</dbReference>
<dbReference type="Proteomes" id="UP000005876">
    <property type="component" value="Chromosome"/>
</dbReference>
<evidence type="ECO:0000256" key="5">
    <source>
        <dbReference type="ARBA" id="ARBA00022777"/>
    </source>
</evidence>
<accession>G7VZG2</accession>
<sequence length="182" mass="20727">MNILPNLLNNGNKFTSDGMLVVRTKLVEETEVSQRVRFEVQDSGIGISPVDQIKLFQPCVQAEEGSASQYGGIGLGLWICSSFVELMKGQFGVVSEQGREGDIDNKYERTVAFDSPIGLDDYCGYYIWSDGDIHEYPVFVHLFDHPVGSIPFPYRDNRIGQFISWHFCQLLWRLHFRPDRTA</sequence>
<dbReference type="GO" id="GO:0005524">
    <property type="term" value="F:ATP binding"/>
    <property type="evidence" value="ECO:0007669"/>
    <property type="project" value="UniProtKB-KW"/>
</dbReference>
<dbReference type="SMART" id="SM00387">
    <property type="entry name" value="HATPase_c"/>
    <property type="match status" value="1"/>
</dbReference>
<dbReference type="PROSITE" id="PS50109">
    <property type="entry name" value="HIS_KIN"/>
    <property type="match status" value="1"/>
</dbReference>
<evidence type="ECO:0000259" key="8">
    <source>
        <dbReference type="PROSITE" id="PS50109"/>
    </source>
</evidence>
<dbReference type="GO" id="GO:0005886">
    <property type="term" value="C:plasma membrane"/>
    <property type="evidence" value="ECO:0007669"/>
    <property type="project" value="TreeGrafter"/>
</dbReference>
<dbReference type="GO" id="GO:0000155">
    <property type="term" value="F:phosphorelay sensor kinase activity"/>
    <property type="evidence" value="ECO:0007669"/>
    <property type="project" value="TreeGrafter"/>
</dbReference>
<keyword evidence="7" id="KW-0902">Two-component regulatory system</keyword>
<proteinExistence type="predicted"/>
<feature type="domain" description="Histidine kinase" evidence="8">
    <location>
        <begin position="1"/>
        <end position="101"/>
    </location>
</feature>
<evidence type="ECO:0000256" key="2">
    <source>
        <dbReference type="ARBA" id="ARBA00012438"/>
    </source>
</evidence>
<dbReference type="KEGG" id="pta:HPL003_17560"/>
<dbReference type="STRING" id="985665.HPL003_17560"/>
<dbReference type="AlphaFoldDB" id="G7VZG2"/>
<dbReference type="PRINTS" id="PR00344">
    <property type="entry name" value="BCTRLSENSOR"/>
</dbReference>
<dbReference type="HOGENOM" id="CLU_1480663_0_0_9"/>
<evidence type="ECO:0000256" key="3">
    <source>
        <dbReference type="ARBA" id="ARBA00022679"/>
    </source>
</evidence>
<reference evidence="9 10" key="3">
    <citation type="journal article" date="2012" name="J. Bacteriol.">
        <title>Genome Sequence of Paenibacillus terrae HPL-003, a Xylanase-Producing Bacterium Isolated from Soil Found in Forest Residue.</title>
        <authorList>
            <person name="Shin S.H."/>
            <person name="Kim S."/>
            <person name="Kim J.Y."/>
            <person name="Song H.Y."/>
            <person name="Cho S.J."/>
            <person name="Kim D.R."/>
            <person name="Lee K.I."/>
            <person name="Lim H.K."/>
            <person name="Park N.J."/>
            <person name="Hwang I.T."/>
            <person name="Yang K.S."/>
        </authorList>
    </citation>
    <scope>NUCLEOTIDE SEQUENCE [LARGE SCALE GENOMIC DNA]</scope>
    <source>
        <strain evidence="9 10">HPL-003</strain>
    </source>
</reference>
<evidence type="ECO:0000313" key="9">
    <source>
        <dbReference type="EMBL" id="AET60256.1"/>
    </source>
</evidence>
<organism evidence="9 10">
    <name type="scientific">Paenibacillus terrae (strain HPL-003)</name>
    <dbReference type="NCBI Taxonomy" id="985665"/>
    <lineage>
        <taxon>Bacteria</taxon>
        <taxon>Bacillati</taxon>
        <taxon>Bacillota</taxon>
        <taxon>Bacilli</taxon>
        <taxon>Bacillales</taxon>
        <taxon>Paenibacillaceae</taxon>
        <taxon>Paenibacillus</taxon>
    </lineage>
</organism>
<evidence type="ECO:0000256" key="1">
    <source>
        <dbReference type="ARBA" id="ARBA00000085"/>
    </source>
</evidence>
<name>G7VZG2_PAETH</name>
<gene>
    <name evidence="9" type="ordered locus">HPL003_17560</name>
</gene>
<reference key="2">
    <citation type="submission" date="2011-11" db="EMBL/GenBank/DDBJ databases">
        <authorList>
            <person name="Shin S.H."/>
            <person name="Kim S."/>
            <person name="Kim J.Y."/>
        </authorList>
    </citation>
    <scope>NUCLEOTIDE SEQUENCE</scope>
    <source>
        <strain>HPL-003</strain>
    </source>
</reference>
<reference evidence="10" key="1">
    <citation type="submission" date="2011-11" db="EMBL/GenBank/DDBJ databases">
        <title>Complete sequence of Paenibacillus terrae HPL-003.</title>
        <authorList>
            <person name="Shin S.H."/>
            <person name="Kim S."/>
            <person name="Kim J.Y."/>
        </authorList>
    </citation>
    <scope>NUCLEOTIDE SEQUENCE [LARGE SCALE GENOMIC DNA]</scope>
    <source>
        <strain evidence="10">HPL-003</strain>
    </source>
</reference>
<dbReference type="InterPro" id="IPR004358">
    <property type="entry name" value="Sig_transdc_His_kin-like_C"/>
</dbReference>
<dbReference type="PANTHER" id="PTHR43047">
    <property type="entry name" value="TWO-COMPONENT HISTIDINE PROTEIN KINASE"/>
    <property type="match status" value="1"/>
</dbReference>
<dbReference type="Pfam" id="PF02518">
    <property type="entry name" value="HATPase_c"/>
    <property type="match status" value="1"/>
</dbReference>
<dbReference type="InterPro" id="IPR036890">
    <property type="entry name" value="HATPase_C_sf"/>
</dbReference>
<comment type="catalytic activity">
    <reaction evidence="1">
        <text>ATP + protein L-histidine = ADP + protein N-phospho-L-histidine.</text>
        <dbReference type="EC" id="2.7.13.3"/>
    </reaction>
</comment>
<evidence type="ECO:0000313" key="10">
    <source>
        <dbReference type="Proteomes" id="UP000005876"/>
    </source>
</evidence>
<evidence type="ECO:0000256" key="7">
    <source>
        <dbReference type="ARBA" id="ARBA00023012"/>
    </source>
</evidence>
<keyword evidence="4" id="KW-0547">Nucleotide-binding</keyword>
<keyword evidence="3" id="KW-0808">Transferase</keyword>
<keyword evidence="6 9" id="KW-0067">ATP-binding</keyword>